<dbReference type="RefSeq" id="WP_055684514.1">
    <property type="nucleotide sequence ID" value="NZ_JBFBMA010000001.1"/>
</dbReference>
<evidence type="ECO:0000256" key="1">
    <source>
        <dbReference type="SAM" id="Phobius"/>
    </source>
</evidence>
<keyword evidence="3" id="KW-1185">Reference proteome</keyword>
<keyword evidence="1" id="KW-0812">Transmembrane</keyword>
<name>A0A199NUR5_9MICC</name>
<keyword evidence="1" id="KW-0472">Membrane</keyword>
<keyword evidence="1" id="KW-1133">Transmembrane helix</keyword>
<comment type="caution">
    <text evidence="2">The sequence shown here is derived from an EMBL/GenBank/DDBJ whole genome shotgun (WGS) entry which is preliminary data.</text>
</comment>
<evidence type="ECO:0000313" key="2">
    <source>
        <dbReference type="EMBL" id="OAX52667.1"/>
    </source>
</evidence>
<sequence length="310" mass="32651">MSHSLSSAIRGVLAVLLGLVAVALAALSVALCWFQQDLQNEDRFVATTSSLSSDQQFRDQLVDASVQDVMSSEVVTRYLGDGNSQGHLFSGLSNWFHDKAEGIMHDAAQKAADSEEFRSVWEQTARQTHQADFDGSDRKTLVVDASPLYRAVDERVRSAIGVDLGLEDGDHLVAVEQVPDGAQEAPGAAFIRVGQEWTGRLPVLITLAAVAALAAAVLAGRWWALTLGAACAASGLATWGAFLLLHQRMQEAVAGAEGAGGVVARHLVSALTQNQPSWGLTSLGVGLGAAVLLIIAHVVLAARRGNAEVL</sequence>
<reference evidence="2" key="1">
    <citation type="submission" date="2016-06" db="EMBL/GenBank/DDBJ databases">
        <title>Identification of putative biosynthetic pathways for the production of bioactive secondary metabolites by the marine actinomycete Kocuria kristinae RUTW2-3.</title>
        <authorList>
            <person name="Waterworth S.C."/>
            <person name="Walmsley T.A."/>
            <person name="Matongo T."/>
            <person name="Davies-Coleman M.T."/>
            <person name="Dorrington R.A."/>
        </authorList>
    </citation>
    <scope>NUCLEOTIDE SEQUENCE [LARGE SCALE GENOMIC DNA]</scope>
    <source>
        <strain evidence="2">RUTW2-3</strain>
    </source>
</reference>
<dbReference type="AlphaFoldDB" id="A0A199NUR5"/>
<feature type="transmembrane region" description="Helical" evidence="1">
    <location>
        <begin position="201"/>
        <end position="219"/>
    </location>
</feature>
<feature type="transmembrane region" description="Helical" evidence="1">
    <location>
        <begin position="12"/>
        <end position="34"/>
    </location>
</feature>
<accession>A0A199NUR5</accession>
<organism evidence="2 3">
    <name type="scientific">Rothia kristinae</name>
    <dbReference type="NCBI Taxonomy" id="37923"/>
    <lineage>
        <taxon>Bacteria</taxon>
        <taxon>Bacillati</taxon>
        <taxon>Actinomycetota</taxon>
        <taxon>Actinomycetes</taxon>
        <taxon>Micrococcales</taxon>
        <taxon>Micrococcaceae</taxon>
        <taxon>Rothia</taxon>
    </lineage>
</organism>
<feature type="transmembrane region" description="Helical" evidence="1">
    <location>
        <begin position="225"/>
        <end position="245"/>
    </location>
</feature>
<protein>
    <submittedName>
        <fullName evidence="2">Uncharacterized protein</fullName>
    </submittedName>
</protein>
<evidence type="ECO:0000313" key="3">
    <source>
        <dbReference type="Proteomes" id="UP000053171"/>
    </source>
</evidence>
<dbReference type="EMBL" id="LJBJ02000002">
    <property type="protein sequence ID" value="OAX52667.1"/>
    <property type="molecule type" value="Genomic_DNA"/>
</dbReference>
<gene>
    <name evidence="2" type="ORF">AN277_0201545</name>
</gene>
<proteinExistence type="predicted"/>
<dbReference type="Proteomes" id="UP000053171">
    <property type="component" value="Unassembled WGS sequence"/>
</dbReference>
<feature type="transmembrane region" description="Helical" evidence="1">
    <location>
        <begin position="278"/>
        <end position="302"/>
    </location>
</feature>